<evidence type="ECO:0000256" key="7">
    <source>
        <dbReference type="ARBA" id="ARBA00023237"/>
    </source>
</evidence>
<keyword evidence="9" id="KW-0732">Signal</keyword>
<evidence type="ECO:0000256" key="8">
    <source>
        <dbReference type="SAM" id="MobiDB-lite"/>
    </source>
</evidence>
<keyword evidence="3" id="KW-0813">Transport</keyword>
<feature type="signal peptide" evidence="9">
    <location>
        <begin position="1"/>
        <end position="28"/>
    </location>
</feature>
<dbReference type="InterPro" id="IPR010130">
    <property type="entry name" value="T1SS_OMP_TolC"/>
</dbReference>
<evidence type="ECO:0000313" key="10">
    <source>
        <dbReference type="EMBL" id="SBW10022.1"/>
    </source>
</evidence>
<reference evidence="10" key="1">
    <citation type="submission" date="2016-04" db="EMBL/GenBank/DDBJ databases">
        <authorList>
            <person name="Evans L.H."/>
            <person name="Alamgir A."/>
            <person name="Owens N."/>
            <person name="Weber N.D."/>
            <person name="Virtaneva K."/>
            <person name="Barbian K."/>
            <person name="Babar A."/>
            <person name="Rosenke K."/>
        </authorList>
    </citation>
    <scope>NUCLEOTIDE SEQUENCE</scope>
    <source>
        <strain evidence="10">86</strain>
    </source>
</reference>
<dbReference type="InterPro" id="IPR051906">
    <property type="entry name" value="TolC-like"/>
</dbReference>
<evidence type="ECO:0000256" key="1">
    <source>
        <dbReference type="ARBA" id="ARBA00004442"/>
    </source>
</evidence>
<evidence type="ECO:0000256" key="4">
    <source>
        <dbReference type="ARBA" id="ARBA00022452"/>
    </source>
</evidence>
<comment type="subcellular location">
    <subcellularLocation>
        <location evidence="1">Cell outer membrane</location>
    </subcellularLocation>
</comment>
<protein>
    <submittedName>
        <fullName evidence="10">Type I secretion outer membrane protein, TolC family</fullName>
    </submittedName>
</protein>
<keyword evidence="4" id="KW-1134">Transmembrane beta strand</keyword>
<evidence type="ECO:0000256" key="6">
    <source>
        <dbReference type="ARBA" id="ARBA00023136"/>
    </source>
</evidence>
<evidence type="ECO:0000256" key="3">
    <source>
        <dbReference type="ARBA" id="ARBA00022448"/>
    </source>
</evidence>
<accession>A0A212KEF9</accession>
<dbReference type="NCBIfam" id="TIGR01844">
    <property type="entry name" value="type_I_sec_TolC"/>
    <property type="match status" value="1"/>
</dbReference>
<gene>
    <name evidence="10" type="ORF">KL86DPRO_60002</name>
</gene>
<dbReference type="SUPFAM" id="SSF56954">
    <property type="entry name" value="Outer membrane efflux proteins (OEP)"/>
    <property type="match status" value="1"/>
</dbReference>
<evidence type="ECO:0000256" key="5">
    <source>
        <dbReference type="ARBA" id="ARBA00022692"/>
    </source>
</evidence>
<dbReference type="GO" id="GO:0009279">
    <property type="term" value="C:cell outer membrane"/>
    <property type="evidence" value="ECO:0007669"/>
    <property type="project" value="UniProtKB-SubCell"/>
</dbReference>
<keyword evidence="7" id="KW-0998">Cell outer membrane</keyword>
<name>A0A212KEF9_9DELT</name>
<evidence type="ECO:0000256" key="2">
    <source>
        <dbReference type="ARBA" id="ARBA00007613"/>
    </source>
</evidence>
<dbReference type="AlphaFoldDB" id="A0A212KEF9"/>
<dbReference type="Gene3D" id="1.20.1600.10">
    <property type="entry name" value="Outer membrane efflux proteins (OEP)"/>
    <property type="match status" value="1"/>
</dbReference>
<keyword evidence="6" id="KW-0472">Membrane</keyword>
<dbReference type="InterPro" id="IPR003423">
    <property type="entry name" value="OMP_efflux"/>
</dbReference>
<evidence type="ECO:0000256" key="9">
    <source>
        <dbReference type="SAM" id="SignalP"/>
    </source>
</evidence>
<keyword evidence="5" id="KW-0812">Transmembrane</keyword>
<feature type="region of interest" description="Disordered" evidence="8">
    <location>
        <begin position="93"/>
        <end position="112"/>
    </location>
</feature>
<comment type="similarity">
    <text evidence="2">Belongs to the outer membrane factor (OMF) (TC 1.B.17) family.</text>
</comment>
<dbReference type="GO" id="GO:0015562">
    <property type="term" value="F:efflux transmembrane transporter activity"/>
    <property type="evidence" value="ECO:0007669"/>
    <property type="project" value="InterPro"/>
</dbReference>
<feature type="chain" id="PRO_5013392827" evidence="9">
    <location>
        <begin position="29"/>
        <end position="477"/>
    </location>
</feature>
<dbReference type="GO" id="GO:0015288">
    <property type="term" value="F:porin activity"/>
    <property type="evidence" value="ECO:0007669"/>
    <property type="project" value="TreeGrafter"/>
</dbReference>
<organism evidence="10">
    <name type="scientific">uncultured delta proteobacterium</name>
    <dbReference type="NCBI Taxonomy" id="34034"/>
    <lineage>
        <taxon>Bacteria</taxon>
        <taxon>Deltaproteobacteria</taxon>
        <taxon>environmental samples</taxon>
    </lineage>
</organism>
<proteinExistence type="inferred from homology"/>
<dbReference type="EMBL" id="FLUQ01000006">
    <property type="protein sequence ID" value="SBW10022.1"/>
    <property type="molecule type" value="Genomic_DNA"/>
</dbReference>
<dbReference type="PANTHER" id="PTHR30026:SF22">
    <property type="entry name" value="OUTER MEMBRANE EFFLUX PROTEIN"/>
    <property type="match status" value="1"/>
</dbReference>
<dbReference type="PANTHER" id="PTHR30026">
    <property type="entry name" value="OUTER MEMBRANE PROTEIN TOLC"/>
    <property type="match status" value="1"/>
</dbReference>
<dbReference type="Pfam" id="PF02321">
    <property type="entry name" value="OEP"/>
    <property type="match status" value="2"/>
</dbReference>
<sequence>MLHFELETAFLFIAVLCFSLGTGLSATAADRTGAVAPDGSIKDTVLSTLYYTPDIKAFQEYRQAAEHDLSRARSGWLPRLDARAGWGYEQWSNQATRQPAHPRRGTDGQNDREFYERSEASLVLQQTIWDGLATWSRYQIGVTRLDSATSRLLDNSEASVLDALLAHLEVYRQRRLVALSELNVQNHKDILGSQVERQRLGASSVADVTQTRGRLARAQASLVETQSALEIAMAQYKRLAGKDPGELEAPYLPENPYPSLEAVLSDSQTKNPKVKALQSDVETAKAQIKLDKSTYHPQIYLEAGPTYNWQVQGSTTYEWGTGIMLRASWNLFNGFYDYYNVKGDAARMRQAREQLNSQTNNLAQETAATWSSLISAQEQSKFFEVAVENSTMTRDAYLQQFNVGQRSLLDVLDSENELYSFSIQLVTSKLNEVAAQYKLKALGGELIPSMGFDPSLLNVNTDDYARAKDVYHVNLPH</sequence>
<dbReference type="GO" id="GO:1990281">
    <property type="term" value="C:efflux pump complex"/>
    <property type="evidence" value="ECO:0007669"/>
    <property type="project" value="TreeGrafter"/>
</dbReference>